<dbReference type="EMBL" id="JBBKAR010000049">
    <property type="protein sequence ID" value="MEJ8306128.1"/>
    <property type="molecule type" value="Genomic_DNA"/>
</dbReference>
<comment type="caution">
    <text evidence="1">The sequence shown here is derived from an EMBL/GenBank/DDBJ whole genome shotgun (WGS) entry which is preliminary data.</text>
</comment>
<name>A0ACC6PGU3_9BACL</name>
<organism evidence="1 2">
    <name type="scientific">Saccharibacillus sacchari</name>
    <dbReference type="NCBI Taxonomy" id="456493"/>
    <lineage>
        <taxon>Bacteria</taxon>
        <taxon>Bacillati</taxon>
        <taxon>Bacillota</taxon>
        <taxon>Bacilli</taxon>
        <taxon>Bacillales</taxon>
        <taxon>Paenibacillaceae</taxon>
        <taxon>Saccharibacillus</taxon>
    </lineage>
</organism>
<proteinExistence type="predicted"/>
<dbReference type="Proteomes" id="UP001380953">
    <property type="component" value="Unassembled WGS sequence"/>
</dbReference>
<sequence>MEKQEIVQSITGFVGKMLRARFGKGPEALNISLDNHSIVITLNRFTNPVEDELLAREDEKTFRYTRELLMKSLIPDIQTFFEQELGLAPMNFFYDWNVQKASGVIVGLTRNESEILQAAQDYPGRDSVHAQISGLLAKVQTTPSLILSWWIDPDTLLVFRKGIVILLEKEFHDLGHSDILKTAKRKLEKELLWQDAKIGASLGRTMSELFIDWDFGRDDSAIVCRFGR</sequence>
<protein>
    <submittedName>
        <fullName evidence="1">Na-translocating system protein MpsC family protein</fullName>
    </submittedName>
</protein>
<gene>
    <name evidence="1" type="ORF">WKI47_19680</name>
</gene>
<evidence type="ECO:0000313" key="1">
    <source>
        <dbReference type="EMBL" id="MEJ8306128.1"/>
    </source>
</evidence>
<reference evidence="1" key="1">
    <citation type="submission" date="2024-03" db="EMBL/GenBank/DDBJ databases">
        <title>Whole genome sequecning of epiphytes from Marcgravia umbellata leaves.</title>
        <authorList>
            <person name="Kumar G."/>
            <person name="Savka M.A."/>
        </authorList>
    </citation>
    <scope>NUCLEOTIDE SEQUENCE</scope>
    <source>
        <strain evidence="1">RIT_BL5</strain>
    </source>
</reference>
<keyword evidence="2" id="KW-1185">Reference proteome</keyword>
<accession>A0ACC6PGU3</accession>
<evidence type="ECO:0000313" key="2">
    <source>
        <dbReference type="Proteomes" id="UP001380953"/>
    </source>
</evidence>